<evidence type="ECO:0000313" key="1">
    <source>
        <dbReference type="EMBL" id="MBW0465314.1"/>
    </source>
</evidence>
<gene>
    <name evidence="1" type="ORF">O181_005029</name>
</gene>
<accession>A0A9Q3BGU1</accession>
<reference evidence="1" key="1">
    <citation type="submission" date="2021-03" db="EMBL/GenBank/DDBJ databases">
        <title>Draft genome sequence of rust myrtle Austropuccinia psidii MF-1, a brazilian biotype.</title>
        <authorList>
            <person name="Quecine M.C."/>
            <person name="Pachon D.M.R."/>
            <person name="Bonatelli M.L."/>
            <person name="Correr F.H."/>
            <person name="Franceschini L.M."/>
            <person name="Leite T.F."/>
            <person name="Margarido G.R.A."/>
            <person name="Almeida C.A."/>
            <person name="Ferrarezi J.A."/>
            <person name="Labate C.A."/>
        </authorList>
    </citation>
    <scope>NUCLEOTIDE SEQUENCE</scope>
    <source>
        <strain evidence="1">MF-1</strain>
    </source>
</reference>
<comment type="caution">
    <text evidence="1">The sequence shown here is derived from an EMBL/GenBank/DDBJ whole genome shotgun (WGS) entry which is preliminary data.</text>
</comment>
<organism evidence="1 2">
    <name type="scientific">Austropuccinia psidii MF-1</name>
    <dbReference type="NCBI Taxonomy" id="1389203"/>
    <lineage>
        <taxon>Eukaryota</taxon>
        <taxon>Fungi</taxon>
        <taxon>Dikarya</taxon>
        <taxon>Basidiomycota</taxon>
        <taxon>Pucciniomycotina</taxon>
        <taxon>Pucciniomycetes</taxon>
        <taxon>Pucciniales</taxon>
        <taxon>Sphaerophragmiaceae</taxon>
        <taxon>Austropuccinia</taxon>
    </lineage>
</organism>
<name>A0A9Q3BGU1_9BASI</name>
<dbReference type="EMBL" id="AVOT02001009">
    <property type="protein sequence ID" value="MBW0465314.1"/>
    <property type="molecule type" value="Genomic_DNA"/>
</dbReference>
<proteinExistence type="predicted"/>
<dbReference type="AlphaFoldDB" id="A0A9Q3BGU1"/>
<protein>
    <submittedName>
        <fullName evidence="1">Uncharacterized protein</fullName>
    </submittedName>
</protein>
<dbReference type="InterPro" id="IPR021109">
    <property type="entry name" value="Peptidase_aspartic_dom_sf"/>
</dbReference>
<keyword evidence="2" id="KW-1185">Reference proteome</keyword>
<dbReference type="Gene3D" id="2.40.70.10">
    <property type="entry name" value="Acid Proteases"/>
    <property type="match status" value="1"/>
</dbReference>
<dbReference type="Proteomes" id="UP000765509">
    <property type="component" value="Unassembled WGS sequence"/>
</dbReference>
<sequence length="162" mass="19060">MTVCIENSQHPFIIDIGARCSIIAREYLDQHFPNWEKQLFLNKAKNYRSASGKMKYIDTIIKKIIIPYWKGNVRLNPQFVVLEDAHIKGFLLGKDYQRMYGIEIYHSKNRNITIGTNKERNFSLYIYQLSNQDPLQELINEFKEEKLSANLTSKQKSSLLKI</sequence>
<evidence type="ECO:0000313" key="2">
    <source>
        <dbReference type="Proteomes" id="UP000765509"/>
    </source>
</evidence>